<protein>
    <recommendedName>
        <fullName evidence="4">TonB-dependent receptor-like beta-barrel domain-containing protein</fullName>
    </recommendedName>
</protein>
<dbReference type="InterPro" id="IPR008969">
    <property type="entry name" value="CarboxyPept-like_regulatory"/>
</dbReference>
<dbReference type="GO" id="GO:0009279">
    <property type="term" value="C:cell outer membrane"/>
    <property type="evidence" value="ECO:0007669"/>
    <property type="project" value="UniProtKB-SubCell"/>
</dbReference>
<evidence type="ECO:0000313" key="5">
    <source>
        <dbReference type="EMBL" id="AWX43505.1"/>
    </source>
</evidence>
<evidence type="ECO:0000256" key="3">
    <source>
        <dbReference type="ARBA" id="ARBA00023237"/>
    </source>
</evidence>
<keyword evidence="2" id="KW-0472">Membrane</keyword>
<keyword evidence="6" id="KW-1185">Reference proteome</keyword>
<dbReference type="Proteomes" id="UP000248536">
    <property type="component" value="Chromosome"/>
</dbReference>
<evidence type="ECO:0000313" key="6">
    <source>
        <dbReference type="Proteomes" id="UP000248536"/>
    </source>
</evidence>
<dbReference type="Pfam" id="PF13715">
    <property type="entry name" value="CarbopepD_reg_2"/>
    <property type="match status" value="1"/>
</dbReference>
<dbReference type="Gene3D" id="2.40.170.20">
    <property type="entry name" value="TonB-dependent receptor, beta-barrel domain"/>
    <property type="match status" value="1"/>
</dbReference>
<comment type="subcellular location">
    <subcellularLocation>
        <location evidence="1">Cell outer membrane</location>
    </subcellularLocation>
</comment>
<dbReference type="SUPFAM" id="SSF56935">
    <property type="entry name" value="Porins"/>
    <property type="match status" value="1"/>
</dbReference>
<dbReference type="KEGG" id="spon:HME9304_00494"/>
<reference evidence="5 6" key="1">
    <citation type="submission" date="2018-06" db="EMBL/GenBank/DDBJ databases">
        <title>Spongiibacterium sp. HME9304 Genome sequencing and assembly.</title>
        <authorList>
            <person name="Kang H."/>
            <person name="Kim H."/>
            <person name="Joh K."/>
        </authorList>
    </citation>
    <scope>NUCLEOTIDE SEQUENCE [LARGE SCALE GENOMIC DNA]</scope>
    <source>
        <strain evidence="5 6">HME9304</strain>
    </source>
</reference>
<dbReference type="AlphaFoldDB" id="A0A2Z4LNS0"/>
<keyword evidence="3" id="KW-0998">Cell outer membrane</keyword>
<sequence>MNERLLVLVFFLAVLNPLNAIAQNNVNKSLTDILLELRERFDVRFNYASDLAEQVELPPPDRHLTLQQSLDYLQQQLNIDLRFISETTIAITKKKNTLCGYVKDKDSGEALPYVTIRNGATGTITNEEGYFQIELHPAPAANIVQISHIGHKPLVRDSKFLKDSQCNILYLIPFQEKLEEIVLYEYVIKGISKINNGSYKIDFDDNSLLPGLLDEDVLQSVQAFPGIQSVDESVSNINIRGGSNDQNLFTWDNIKMYQSGHFFGLISMYNPFITDKVILRKNGSPANLTDGVSGSIIMQTDDYLNPNFKGGVSLNLIDAAGFVDAPIGENISLKVAARKSLSDFVDTPTYSAYFERIVQNSEINNDTNSIPDSDIDFNFYDVAMRLLYHPSDKDRIRVNFIQVANGLTFNESGFINGNEEVRESTVDQNSIAGSVHYEKDWTKTLNTELTVYNTDYLLKGINANVQEDQRFLQENSVSETGAKISARKKVGQGMEISAGYQFFETKIRNLDDVDDPRFVQIEGEVLREHALWTSLGLESADKMTKVNLGLRYNYLAKFQKHIIEPRLSVNHGLWDFLNLELLGEFKHQSTSQIITFQNDFLGIEKRRWQLSNDSSIPIITSKQVSLGINYNKNGWLVNGVFFYKDVEGITSQSQGFLDSFEFATTQGDSRASGVDILLRKRLQKNNIWLSYSYLDSKYRFDELFETEFPSNFDITHSLTMGANYTIKNFMLATGLNLRSGRPFTNVMQDEPIAENTINYATVNSERQTPFMRLDFSATYRLKVGPRTKARFGLSLWNVLDRNNVLNTFYRIDENDEIQKVEQFSLGFTPNVSARIIFN</sequence>
<dbReference type="RefSeq" id="WP_112377074.1">
    <property type="nucleotide sequence ID" value="NZ_CP030104.1"/>
</dbReference>
<dbReference type="Pfam" id="PF00593">
    <property type="entry name" value="TonB_dep_Rec_b-barrel"/>
    <property type="match status" value="1"/>
</dbReference>
<dbReference type="OrthoDB" id="9803050at2"/>
<evidence type="ECO:0000259" key="4">
    <source>
        <dbReference type="Pfam" id="PF00593"/>
    </source>
</evidence>
<organism evidence="5 6">
    <name type="scientific">Flagellimonas maritima</name>
    <dbReference type="NCBI Taxonomy" id="1383885"/>
    <lineage>
        <taxon>Bacteria</taxon>
        <taxon>Pseudomonadati</taxon>
        <taxon>Bacteroidota</taxon>
        <taxon>Flavobacteriia</taxon>
        <taxon>Flavobacteriales</taxon>
        <taxon>Flavobacteriaceae</taxon>
        <taxon>Flagellimonas</taxon>
    </lineage>
</organism>
<evidence type="ECO:0000256" key="2">
    <source>
        <dbReference type="ARBA" id="ARBA00023136"/>
    </source>
</evidence>
<dbReference type="SUPFAM" id="SSF49464">
    <property type="entry name" value="Carboxypeptidase regulatory domain-like"/>
    <property type="match status" value="1"/>
</dbReference>
<gene>
    <name evidence="5" type="ORF">HME9304_00494</name>
</gene>
<accession>A0A2Z4LNS0</accession>
<evidence type="ECO:0000256" key="1">
    <source>
        <dbReference type="ARBA" id="ARBA00004442"/>
    </source>
</evidence>
<proteinExistence type="predicted"/>
<feature type="domain" description="TonB-dependent receptor-like beta-barrel" evidence="4">
    <location>
        <begin position="410"/>
        <end position="789"/>
    </location>
</feature>
<name>A0A2Z4LNS0_9FLAO</name>
<dbReference type="EMBL" id="CP030104">
    <property type="protein sequence ID" value="AWX43505.1"/>
    <property type="molecule type" value="Genomic_DNA"/>
</dbReference>
<dbReference type="InterPro" id="IPR036942">
    <property type="entry name" value="Beta-barrel_TonB_sf"/>
</dbReference>
<dbReference type="InterPro" id="IPR000531">
    <property type="entry name" value="Beta-barrel_TonB"/>
</dbReference>